<gene>
    <name evidence="2" type="ORF">DI563_16570</name>
</gene>
<dbReference type="AlphaFoldDB" id="A0A2W5Q6R5"/>
<evidence type="ECO:0000313" key="3">
    <source>
        <dbReference type="Proteomes" id="UP000249135"/>
    </source>
</evidence>
<comment type="caution">
    <text evidence="2">The sequence shown here is derived from an EMBL/GenBank/DDBJ whole genome shotgun (WGS) entry which is preliminary data.</text>
</comment>
<dbReference type="Pfam" id="PF16036">
    <property type="entry name" value="Chalcone_3"/>
    <property type="match status" value="1"/>
</dbReference>
<evidence type="ECO:0000313" key="2">
    <source>
        <dbReference type="EMBL" id="PZQ72259.1"/>
    </source>
</evidence>
<organism evidence="2 3">
    <name type="scientific">Variovorax paradoxus</name>
    <dbReference type="NCBI Taxonomy" id="34073"/>
    <lineage>
        <taxon>Bacteria</taxon>
        <taxon>Pseudomonadati</taxon>
        <taxon>Pseudomonadota</taxon>
        <taxon>Betaproteobacteria</taxon>
        <taxon>Burkholderiales</taxon>
        <taxon>Comamonadaceae</taxon>
        <taxon>Variovorax</taxon>
    </lineage>
</organism>
<accession>A0A2W5Q6R5</accession>
<dbReference type="EMBL" id="QFPP01000222">
    <property type="protein sequence ID" value="PZQ72259.1"/>
    <property type="molecule type" value="Genomic_DNA"/>
</dbReference>
<reference evidence="2 3" key="1">
    <citation type="submission" date="2017-08" db="EMBL/GenBank/DDBJ databases">
        <title>Infants hospitalized years apart are colonized by the same room-sourced microbial strains.</title>
        <authorList>
            <person name="Brooks B."/>
            <person name="Olm M.R."/>
            <person name="Firek B.A."/>
            <person name="Baker R."/>
            <person name="Thomas B.C."/>
            <person name="Morowitz M.J."/>
            <person name="Banfield J.F."/>
        </authorList>
    </citation>
    <scope>NUCLEOTIDE SEQUENCE [LARGE SCALE GENOMIC DNA]</scope>
    <source>
        <strain evidence="2">S2_005_003_R2_41</strain>
    </source>
</reference>
<protein>
    <recommendedName>
        <fullName evidence="1">Chalcone isomerase domain-containing protein</fullName>
    </recommendedName>
</protein>
<dbReference type="Proteomes" id="UP000249135">
    <property type="component" value="Unassembled WGS sequence"/>
</dbReference>
<feature type="domain" description="Chalcone isomerase" evidence="1">
    <location>
        <begin position="74"/>
        <end position="204"/>
    </location>
</feature>
<name>A0A2W5Q6R5_VARPD</name>
<sequence>MGVLPRLLRSGLHAGQHRRGAVHATKTIAICAGLAGAAALFGLNSLAQASAQPGPALAADLPDARPAGSTRLRVWGLDIYDASLWVAPGFRADAWAQGRFALELHYLRNFDGEDIARRSLDEMRRQGPVSDAQAQAWLAAMRAAFPDVKRGDRLTGVYEPGVGARFFHNGEPRPPVRDSVFAQRFFAIWLDARTSEPALREALLAPAR</sequence>
<dbReference type="InterPro" id="IPR016087">
    <property type="entry name" value="Chalcone_isomerase"/>
</dbReference>
<proteinExistence type="predicted"/>
<evidence type="ECO:0000259" key="1">
    <source>
        <dbReference type="Pfam" id="PF16036"/>
    </source>
</evidence>